<dbReference type="PANTHER" id="PTHR11803">
    <property type="entry name" value="2-IMINOBUTANOATE/2-IMINOPROPANOATE DEAMINASE RIDA"/>
    <property type="match status" value="1"/>
</dbReference>
<protein>
    <submittedName>
        <fullName evidence="2">Reactive intermediate/imine deaminase</fullName>
    </submittedName>
</protein>
<evidence type="ECO:0000313" key="3">
    <source>
        <dbReference type="Proteomes" id="UP001549184"/>
    </source>
</evidence>
<dbReference type="Gene3D" id="3.30.1330.40">
    <property type="entry name" value="RutC-like"/>
    <property type="match status" value="1"/>
</dbReference>
<evidence type="ECO:0000313" key="2">
    <source>
        <dbReference type="EMBL" id="MET3652148.1"/>
    </source>
</evidence>
<dbReference type="InterPro" id="IPR006175">
    <property type="entry name" value="YjgF/YER057c/UK114"/>
</dbReference>
<keyword evidence="3" id="KW-1185">Reference proteome</keyword>
<name>A0ABV2JWH4_9GAMM</name>
<organism evidence="2 3">
    <name type="scientific">Dyella japonica</name>
    <dbReference type="NCBI Taxonomy" id="231455"/>
    <lineage>
        <taxon>Bacteria</taxon>
        <taxon>Pseudomonadati</taxon>
        <taxon>Pseudomonadota</taxon>
        <taxon>Gammaproteobacteria</taxon>
        <taxon>Lysobacterales</taxon>
        <taxon>Rhodanobacteraceae</taxon>
        <taxon>Dyella</taxon>
    </lineage>
</organism>
<dbReference type="PANTHER" id="PTHR11803:SF39">
    <property type="entry name" value="2-IMINOBUTANOATE_2-IMINOPROPANOATE DEAMINASE"/>
    <property type="match status" value="1"/>
</dbReference>
<accession>A0ABV2JWH4</accession>
<gene>
    <name evidence="2" type="ORF">ABIC75_001870</name>
</gene>
<dbReference type="InterPro" id="IPR006056">
    <property type="entry name" value="RidA"/>
</dbReference>
<dbReference type="InterPro" id="IPR035959">
    <property type="entry name" value="RutC-like_sf"/>
</dbReference>
<proteinExistence type="inferred from homology"/>
<dbReference type="RefSeq" id="WP_354013548.1">
    <property type="nucleotide sequence ID" value="NZ_JBEPMU010000002.1"/>
</dbReference>
<comment type="similarity">
    <text evidence="1">Belongs to the RutC family.</text>
</comment>
<dbReference type="SUPFAM" id="SSF55298">
    <property type="entry name" value="YjgF-like"/>
    <property type="match status" value="1"/>
</dbReference>
<dbReference type="NCBIfam" id="TIGR00004">
    <property type="entry name" value="Rid family detoxifying hydrolase"/>
    <property type="match status" value="1"/>
</dbReference>
<comment type="caution">
    <text evidence="2">The sequence shown here is derived from an EMBL/GenBank/DDBJ whole genome shotgun (WGS) entry which is preliminary data.</text>
</comment>
<dbReference type="EMBL" id="JBEPMU010000002">
    <property type="protein sequence ID" value="MET3652148.1"/>
    <property type="molecule type" value="Genomic_DNA"/>
</dbReference>
<reference evidence="2 3" key="1">
    <citation type="submission" date="2024-06" db="EMBL/GenBank/DDBJ databases">
        <title>Sorghum-associated microbial communities from plants grown in Nebraska, USA.</title>
        <authorList>
            <person name="Schachtman D."/>
        </authorList>
    </citation>
    <scope>NUCLEOTIDE SEQUENCE [LARGE SCALE GENOMIC DNA]</scope>
    <source>
        <strain evidence="2 3">1073</strain>
    </source>
</reference>
<dbReference type="CDD" id="cd00448">
    <property type="entry name" value="YjgF_YER057c_UK114_family"/>
    <property type="match status" value="1"/>
</dbReference>
<sequence length="127" mass="13535">MSRDIITTDKAPAAIGPYSQAVRTGNTVYFSGQIPLDPATGNMVEGDIALQARQVFVNLKAVAEAAGGSLEKIVRVGIYVTNLGHFATVNEIMAEYFHAPFPARSTIEVSALPKLADIEVDAIMVLD</sequence>
<dbReference type="Proteomes" id="UP001549184">
    <property type="component" value="Unassembled WGS sequence"/>
</dbReference>
<evidence type="ECO:0000256" key="1">
    <source>
        <dbReference type="ARBA" id="ARBA00010552"/>
    </source>
</evidence>
<dbReference type="Pfam" id="PF01042">
    <property type="entry name" value="Ribonuc_L-PSP"/>
    <property type="match status" value="1"/>
</dbReference>